<dbReference type="GO" id="GO:0005524">
    <property type="term" value="F:ATP binding"/>
    <property type="evidence" value="ECO:0007669"/>
    <property type="project" value="TreeGrafter"/>
</dbReference>
<geneLocation type="plasmid" evidence="2 3">
    <name>pTC2</name>
</geneLocation>
<dbReference type="GO" id="GO:0009898">
    <property type="term" value="C:cytoplasmic side of plasma membrane"/>
    <property type="evidence" value="ECO:0007669"/>
    <property type="project" value="TreeGrafter"/>
</dbReference>
<dbReference type="InterPro" id="IPR050625">
    <property type="entry name" value="ParA/MinD_ATPase"/>
</dbReference>
<keyword evidence="3" id="KW-1185">Reference proteome</keyword>
<dbReference type="Gene3D" id="3.40.50.300">
    <property type="entry name" value="P-loop containing nucleotide triphosphate hydrolases"/>
    <property type="match status" value="1"/>
</dbReference>
<gene>
    <name evidence="2" type="ordered locus">AAur_pTC20269</name>
</gene>
<dbReference type="EMBL" id="CP000476">
    <property type="protein sequence ID" value="ABM10725.1"/>
    <property type="molecule type" value="Genomic_DNA"/>
</dbReference>
<evidence type="ECO:0000256" key="1">
    <source>
        <dbReference type="SAM" id="MobiDB-lite"/>
    </source>
</evidence>
<evidence type="ECO:0000313" key="3">
    <source>
        <dbReference type="Proteomes" id="UP000000637"/>
    </source>
</evidence>
<feature type="region of interest" description="Disordered" evidence="1">
    <location>
        <begin position="144"/>
        <end position="167"/>
    </location>
</feature>
<dbReference type="GO" id="GO:0016887">
    <property type="term" value="F:ATP hydrolysis activity"/>
    <property type="evidence" value="ECO:0007669"/>
    <property type="project" value="TreeGrafter"/>
</dbReference>
<dbReference type="AlphaFoldDB" id="A1RDV2"/>
<name>A1RDV2_PAEAT</name>
<evidence type="ECO:0000313" key="2">
    <source>
        <dbReference type="EMBL" id="ABM10725.1"/>
    </source>
</evidence>
<dbReference type="InterPro" id="IPR027417">
    <property type="entry name" value="P-loop_NTPase"/>
</dbReference>
<dbReference type="KEGG" id="aau:AAur_pTC20269"/>
<dbReference type="HOGENOM" id="CLU_003609_6_1_11"/>
<reference evidence="2 3" key="1">
    <citation type="journal article" date="2006" name="PLoS Genet.">
        <title>Secrets of soil survival revealed by the genome sequence of Arthrobacter aurescens TC1.</title>
        <authorList>
            <person name="Mongodin E.F."/>
            <person name="Shapir N."/>
            <person name="Daugherty S.C."/>
            <person name="DeBoy R.T."/>
            <person name="Emerson J.B."/>
            <person name="Shvartzbeyn A."/>
            <person name="Radune D."/>
            <person name="Vamathevan J."/>
            <person name="Riggs F."/>
            <person name="Grinberg V."/>
            <person name="Khouri H."/>
            <person name="Wackett L.P."/>
            <person name="Nelson K.E."/>
            <person name="Sadowsky M.J."/>
        </authorList>
    </citation>
    <scope>NUCLEOTIDE SEQUENCE [LARGE SCALE GENOMIC DNA]</scope>
    <source>
        <strain evidence="2 3">TC1</strain>
    </source>
</reference>
<protein>
    <recommendedName>
        <fullName evidence="4">Chromosome partitioning protein ParA</fullName>
    </recommendedName>
</protein>
<dbReference type="OrthoDB" id="4640801at2"/>
<organism evidence="2 3">
    <name type="scientific">Paenarthrobacter aurescens (strain TC1)</name>
    <dbReference type="NCBI Taxonomy" id="290340"/>
    <lineage>
        <taxon>Bacteria</taxon>
        <taxon>Bacillati</taxon>
        <taxon>Actinomycetota</taxon>
        <taxon>Actinomycetes</taxon>
        <taxon>Micrococcales</taxon>
        <taxon>Micrococcaceae</taxon>
        <taxon>Paenarthrobacter</taxon>
    </lineage>
</organism>
<dbReference type="Proteomes" id="UP000000637">
    <property type="component" value="Plasmid pTC2"/>
</dbReference>
<dbReference type="GO" id="GO:0005829">
    <property type="term" value="C:cytosol"/>
    <property type="evidence" value="ECO:0007669"/>
    <property type="project" value="TreeGrafter"/>
</dbReference>
<accession>A1RDV2</accession>
<dbReference type="SUPFAM" id="SSF52540">
    <property type="entry name" value="P-loop containing nucleoside triphosphate hydrolases"/>
    <property type="match status" value="1"/>
</dbReference>
<evidence type="ECO:0008006" key="4">
    <source>
        <dbReference type="Google" id="ProtNLM"/>
    </source>
</evidence>
<dbReference type="RefSeq" id="WP_011777319.1">
    <property type="nucleotide sequence ID" value="NC_008713.1"/>
</dbReference>
<proteinExistence type="predicted"/>
<dbReference type="GO" id="GO:0051782">
    <property type="term" value="P:negative regulation of cell division"/>
    <property type="evidence" value="ECO:0007669"/>
    <property type="project" value="TreeGrafter"/>
</dbReference>
<sequence>MSTASTEVLAFPHIKAIVRDNGTAEVVVAGNSRVVPDGDTLQDLRNNALALVVSEAQTLQRPVRVQIEDPEGHGELIVHPDNKIESVSYEPRPARRRAQAPATTPETVAPAVIETVPVTAPEPIPAPAQPSTVDATAAAVDRQPWPPTPVEADETTDVPVSSGRGRSTTQRIIAAEEPQAAVTGPEEPATRRSLKETSFLVSAPVLEPATQGWRGTLTRLGFRMDPSPEELSEREDIRTVSQHWPGPRTIAVVNRKGGANKTPTVVMLAAILARYSGAATVAWDNNESQGTLGWRTEKGAHNRSVLDLIDSSTELLSPSTNAAEIAKFVHHQTADKFDVLRSDENEEGDHEVTAEEVDIAHQVLTRYYRLVVMDSGNTARAANWRRMIDHTNQLVVPVTAIEDRAEAARLTLQTLESRGGHDAELARNAVVIVSESTDAKRSITGDALKRAKAEAQRIADGFEPFVRTVVRIPYDPAMVNGPIRYEALQPATQRAWLAAAAAVAKGF</sequence>
<dbReference type="eggNOG" id="COG0455">
    <property type="taxonomic scope" value="Bacteria"/>
</dbReference>
<keyword evidence="2" id="KW-0614">Plasmid</keyword>
<dbReference type="PANTHER" id="PTHR43384:SF14">
    <property type="entry name" value="ESX-1 SECRETION-ASSOCIATED PROTEIN ESPI"/>
    <property type="match status" value="1"/>
</dbReference>
<dbReference type="PANTHER" id="PTHR43384">
    <property type="entry name" value="SEPTUM SITE-DETERMINING PROTEIN MIND HOMOLOG, CHLOROPLASTIC-RELATED"/>
    <property type="match status" value="1"/>
</dbReference>